<dbReference type="SUPFAM" id="SSF46689">
    <property type="entry name" value="Homeodomain-like"/>
    <property type="match status" value="1"/>
</dbReference>
<evidence type="ECO:0000256" key="1">
    <source>
        <dbReference type="ARBA" id="ARBA00023015"/>
    </source>
</evidence>
<keyword evidence="3" id="KW-0804">Transcription</keyword>
<accession>A0ABR8KRF5</accession>
<name>A0ABR8KRF5_9SPHN</name>
<dbReference type="Gene3D" id="1.10.357.10">
    <property type="entry name" value="Tetracycline Repressor, domain 2"/>
    <property type="match status" value="1"/>
</dbReference>
<dbReference type="InterPro" id="IPR023772">
    <property type="entry name" value="DNA-bd_HTH_TetR-type_CS"/>
</dbReference>
<reference evidence="6 7" key="1">
    <citation type="submission" date="2020-09" db="EMBL/GenBank/DDBJ databases">
        <authorList>
            <person name="Yoon J.-W."/>
        </authorList>
    </citation>
    <scope>NUCLEOTIDE SEQUENCE [LARGE SCALE GENOMIC DNA]</scope>
    <source>
        <strain evidence="6 7">KMU-140</strain>
    </source>
</reference>
<dbReference type="EMBL" id="JACXLC010000001">
    <property type="protein sequence ID" value="MBD2842145.1"/>
    <property type="molecule type" value="Genomic_DNA"/>
</dbReference>
<dbReference type="InterPro" id="IPR050109">
    <property type="entry name" value="HTH-type_TetR-like_transc_reg"/>
</dbReference>
<dbReference type="Pfam" id="PF00440">
    <property type="entry name" value="TetR_N"/>
    <property type="match status" value="1"/>
</dbReference>
<dbReference type="Pfam" id="PF21351">
    <property type="entry name" value="TetR_C_41"/>
    <property type="match status" value="1"/>
</dbReference>
<dbReference type="PROSITE" id="PS50977">
    <property type="entry name" value="HTH_TETR_2"/>
    <property type="match status" value="1"/>
</dbReference>
<keyword evidence="2 4" id="KW-0238">DNA-binding</keyword>
<evidence type="ECO:0000313" key="7">
    <source>
        <dbReference type="Proteomes" id="UP000635384"/>
    </source>
</evidence>
<evidence type="ECO:0000256" key="2">
    <source>
        <dbReference type="ARBA" id="ARBA00023125"/>
    </source>
</evidence>
<keyword evidence="7" id="KW-1185">Reference proteome</keyword>
<dbReference type="PRINTS" id="PR00455">
    <property type="entry name" value="HTHTETR"/>
</dbReference>
<dbReference type="PANTHER" id="PTHR30055">
    <property type="entry name" value="HTH-TYPE TRANSCRIPTIONAL REGULATOR RUTR"/>
    <property type="match status" value="1"/>
</dbReference>
<dbReference type="Proteomes" id="UP000635384">
    <property type="component" value="Unassembled WGS sequence"/>
</dbReference>
<organism evidence="6 7">
    <name type="scientific">Erythrobacter rubeus</name>
    <dbReference type="NCBI Taxonomy" id="2760803"/>
    <lineage>
        <taxon>Bacteria</taxon>
        <taxon>Pseudomonadati</taxon>
        <taxon>Pseudomonadota</taxon>
        <taxon>Alphaproteobacteria</taxon>
        <taxon>Sphingomonadales</taxon>
        <taxon>Erythrobacteraceae</taxon>
        <taxon>Erythrobacter/Porphyrobacter group</taxon>
        <taxon>Erythrobacter</taxon>
    </lineage>
</organism>
<dbReference type="PROSITE" id="PS01081">
    <property type="entry name" value="HTH_TETR_1"/>
    <property type="match status" value="1"/>
</dbReference>
<dbReference type="InterPro" id="IPR049484">
    <property type="entry name" value="Rv0078-like_C"/>
</dbReference>
<evidence type="ECO:0000256" key="4">
    <source>
        <dbReference type="PROSITE-ProRule" id="PRU00335"/>
    </source>
</evidence>
<proteinExistence type="predicted"/>
<feature type="domain" description="HTH tetR-type" evidence="5">
    <location>
        <begin position="9"/>
        <end position="69"/>
    </location>
</feature>
<evidence type="ECO:0000259" key="5">
    <source>
        <dbReference type="PROSITE" id="PS50977"/>
    </source>
</evidence>
<evidence type="ECO:0000313" key="6">
    <source>
        <dbReference type="EMBL" id="MBD2842145.1"/>
    </source>
</evidence>
<comment type="caution">
    <text evidence="6">The sequence shown here is derived from an EMBL/GenBank/DDBJ whole genome shotgun (WGS) entry which is preliminary data.</text>
</comment>
<dbReference type="PANTHER" id="PTHR30055:SF234">
    <property type="entry name" value="HTH-TYPE TRANSCRIPTIONAL REGULATOR BETI"/>
    <property type="match status" value="1"/>
</dbReference>
<gene>
    <name evidence="6" type="ORF">IB285_07720</name>
</gene>
<sequence>MVRQEERRARTKAAILQAATESFGTLGFIATSVDAIASRANVAKGAVYHHFRNKEELFECVFETVSSNVAAAVAASAKPNLGPLENMTLTTERYFELCADPPTARITLQDGPSVLGYERWRELDTAHFGGLVTAGLTSAMEAGAIVEQPVAPLSNIVLAAIQAAALDCAVQEDFAEAASRYLRSFEAILSGLARDT</sequence>
<protein>
    <submittedName>
        <fullName evidence="6">TetR/AcrR family transcriptional regulator</fullName>
    </submittedName>
</protein>
<evidence type="ECO:0000256" key="3">
    <source>
        <dbReference type="ARBA" id="ARBA00023163"/>
    </source>
</evidence>
<dbReference type="InterPro" id="IPR009057">
    <property type="entry name" value="Homeodomain-like_sf"/>
</dbReference>
<dbReference type="InterPro" id="IPR001647">
    <property type="entry name" value="HTH_TetR"/>
</dbReference>
<keyword evidence="1" id="KW-0805">Transcription regulation</keyword>
<feature type="DNA-binding region" description="H-T-H motif" evidence="4">
    <location>
        <begin position="32"/>
        <end position="51"/>
    </location>
</feature>